<dbReference type="PANTHER" id="PTHR24049">
    <property type="entry name" value="CRUMBS FAMILY MEMBER"/>
    <property type="match status" value="1"/>
</dbReference>
<feature type="domain" description="EGF-like" evidence="8">
    <location>
        <begin position="294"/>
        <end position="331"/>
    </location>
</feature>
<feature type="compositionally biased region" description="Low complexity" evidence="5">
    <location>
        <begin position="527"/>
        <end position="576"/>
    </location>
</feature>
<accession>A0AA39LP39</accession>
<keyword evidence="6" id="KW-0812">Transmembrane</keyword>
<evidence type="ECO:0000256" key="2">
    <source>
        <dbReference type="ARBA" id="ARBA00022737"/>
    </source>
</evidence>
<dbReference type="SUPFAM" id="SSF57196">
    <property type="entry name" value="EGF/Laminin"/>
    <property type="match status" value="2"/>
</dbReference>
<evidence type="ECO:0000313" key="9">
    <source>
        <dbReference type="EMBL" id="KAK0404210.1"/>
    </source>
</evidence>
<dbReference type="InterPro" id="IPR000742">
    <property type="entry name" value="EGF"/>
</dbReference>
<feature type="compositionally biased region" description="Polar residues" evidence="5">
    <location>
        <begin position="613"/>
        <end position="629"/>
    </location>
</feature>
<dbReference type="SMART" id="SM00181">
    <property type="entry name" value="EGF"/>
    <property type="match status" value="4"/>
</dbReference>
<comment type="caution">
    <text evidence="4">Lacks conserved residue(s) required for the propagation of feature annotation.</text>
</comment>
<evidence type="ECO:0000256" key="6">
    <source>
        <dbReference type="SAM" id="Phobius"/>
    </source>
</evidence>
<comment type="caution">
    <text evidence="9">The sequence shown here is derived from an EMBL/GenBank/DDBJ whole genome shotgun (WGS) entry which is preliminary data.</text>
</comment>
<reference evidence="9" key="1">
    <citation type="submission" date="2023-06" db="EMBL/GenBank/DDBJ databases">
        <title>Genomic analysis of the entomopathogenic nematode Steinernema hermaphroditum.</title>
        <authorList>
            <person name="Schwarz E.M."/>
            <person name="Heppert J.K."/>
            <person name="Baniya A."/>
            <person name="Schwartz H.T."/>
            <person name="Tan C.-H."/>
            <person name="Antoshechkin I."/>
            <person name="Sternberg P.W."/>
            <person name="Goodrich-Blair H."/>
            <person name="Dillman A.R."/>
        </authorList>
    </citation>
    <scope>NUCLEOTIDE SEQUENCE</scope>
    <source>
        <strain evidence="9">PS9179</strain>
        <tissue evidence="9">Whole animal</tissue>
    </source>
</reference>
<feature type="disulfide bond" evidence="4">
    <location>
        <begin position="321"/>
        <end position="330"/>
    </location>
</feature>
<feature type="disulfide bond" evidence="4">
    <location>
        <begin position="298"/>
        <end position="308"/>
    </location>
</feature>
<name>A0AA39LP39_9BILA</name>
<organism evidence="9 10">
    <name type="scientific">Steinernema hermaphroditum</name>
    <dbReference type="NCBI Taxonomy" id="289476"/>
    <lineage>
        <taxon>Eukaryota</taxon>
        <taxon>Metazoa</taxon>
        <taxon>Ecdysozoa</taxon>
        <taxon>Nematoda</taxon>
        <taxon>Chromadorea</taxon>
        <taxon>Rhabditida</taxon>
        <taxon>Tylenchina</taxon>
        <taxon>Panagrolaimomorpha</taxon>
        <taxon>Strongyloidoidea</taxon>
        <taxon>Steinernematidae</taxon>
        <taxon>Steinernema</taxon>
    </lineage>
</organism>
<dbReference type="PROSITE" id="PS01186">
    <property type="entry name" value="EGF_2"/>
    <property type="match status" value="2"/>
</dbReference>
<evidence type="ECO:0000256" key="1">
    <source>
        <dbReference type="ARBA" id="ARBA00022536"/>
    </source>
</evidence>
<dbReference type="AlphaFoldDB" id="A0AA39LP39"/>
<feature type="disulfide bond" evidence="4">
    <location>
        <begin position="249"/>
        <end position="258"/>
    </location>
</feature>
<dbReference type="GO" id="GO:0016020">
    <property type="term" value="C:membrane"/>
    <property type="evidence" value="ECO:0007669"/>
    <property type="project" value="UniProtKB-SubCell"/>
</dbReference>
<keyword evidence="1 4" id="KW-0245">EGF-like domain</keyword>
<protein>
    <recommendedName>
        <fullName evidence="8">EGF-like domain-containing protein</fullName>
    </recommendedName>
</protein>
<evidence type="ECO:0000256" key="4">
    <source>
        <dbReference type="PROSITE-ProRule" id="PRU00076"/>
    </source>
</evidence>
<evidence type="ECO:0000256" key="5">
    <source>
        <dbReference type="SAM" id="MobiDB-lite"/>
    </source>
</evidence>
<feature type="signal peptide" evidence="7">
    <location>
        <begin position="1"/>
        <end position="20"/>
    </location>
</feature>
<evidence type="ECO:0000313" key="10">
    <source>
        <dbReference type="Proteomes" id="UP001175271"/>
    </source>
</evidence>
<keyword evidence="10" id="KW-1185">Reference proteome</keyword>
<evidence type="ECO:0000259" key="8">
    <source>
        <dbReference type="PROSITE" id="PS50026"/>
    </source>
</evidence>
<dbReference type="CDD" id="cd00054">
    <property type="entry name" value="EGF_CA"/>
    <property type="match status" value="1"/>
</dbReference>
<dbReference type="PROSITE" id="PS00022">
    <property type="entry name" value="EGF_1"/>
    <property type="match status" value="2"/>
</dbReference>
<dbReference type="Gene3D" id="2.10.25.10">
    <property type="entry name" value="Laminin"/>
    <property type="match status" value="3"/>
</dbReference>
<evidence type="ECO:0000256" key="3">
    <source>
        <dbReference type="ARBA" id="ARBA00023157"/>
    </source>
</evidence>
<keyword evidence="6" id="KW-1133">Transmembrane helix</keyword>
<gene>
    <name evidence="9" type="ORF">QR680_017341</name>
</gene>
<feature type="domain" description="EGF-like" evidence="8">
    <location>
        <begin position="222"/>
        <end position="259"/>
    </location>
</feature>
<feature type="transmembrane region" description="Helical" evidence="6">
    <location>
        <begin position="665"/>
        <end position="687"/>
    </location>
</feature>
<keyword evidence="2" id="KW-0677">Repeat</keyword>
<sequence>MILRWQFLFALLFVIARAEGDVEDLAHFSDPSKGRISWVVDDSALPWVGSYYFLSSTNGSRTALLTVADASSGVVLGECSVDRPDSEWRRFFWTLSHNLLQCNVSDFLSTKIRLSNDTARSFSMRILASRGPRCIRDVIVQNEQPKGCPPTLHRNSFSSRYFQCGCPDVEFLEEEPAASVNGSRHSVPFPLFKLSPAGAKTKPSSSEVPARPNSTPPAFTLSAHPCAEHECANNGTCVVGADSKANCLCLDGFEGEHCERHVCADFCSNGGTCALRQNRPMCVCNSPFGGDRCEKIECDPECRNGGTCAYDETTVKAACECAEGFLGVDCGTPDPCAQSVCSAFGESALCVVNPVFLANPSVIPFSCECQNDIDGSMGKIDCEELEEVRRHIALLQSTPAPTHHENFTAERENGSLVGGPMHHRVTTEASTLPPTSEEEGEEEATPLFPLTTVSPLETSPEATTISSTVDLIQFLGSSTASLVPHDEEESAPTTGEESEGDNGFAIVTQGGGSDEEKSTETDETRTETSTTTAATTTSGTTATTTSTTTVTSTTTTPTTTTTTTTEAPTTTTEEVTVAPTTVEEIPEEVVQTTPADYHEEESHPTEMGGGFMSSPTTEKTHNFVENTSPKPAIPSDHEGEPKEVDKDSNRSSQKKNSQAASTTSWIVALIAIVVLLALVIASSLFIVRYVRRSRKLHGKYNPAREENALASSYSMPMTSITKEERLI</sequence>
<dbReference type="PROSITE" id="PS50026">
    <property type="entry name" value="EGF_3"/>
    <property type="match status" value="2"/>
</dbReference>
<feature type="region of interest" description="Disordered" evidence="5">
    <location>
        <begin position="588"/>
        <end position="658"/>
    </location>
</feature>
<keyword evidence="7" id="KW-0732">Signal</keyword>
<dbReference type="Proteomes" id="UP001175271">
    <property type="component" value="Unassembled WGS sequence"/>
</dbReference>
<dbReference type="EMBL" id="JAUCMV010000004">
    <property type="protein sequence ID" value="KAK0404210.1"/>
    <property type="molecule type" value="Genomic_DNA"/>
</dbReference>
<feature type="compositionally biased region" description="Acidic residues" evidence="5">
    <location>
        <begin position="486"/>
        <end position="500"/>
    </location>
</feature>
<feature type="chain" id="PRO_5041374041" description="EGF-like domain-containing protein" evidence="7">
    <location>
        <begin position="21"/>
        <end position="727"/>
    </location>
</feature>
<keyword evidence="6" id="KW-0472">Membrane</keyword>
<evidence type="ECO:0000256" key="7">
    <source>
        <dbReference type="SAM" id="SignalP"/>
    </source>
</evidence>
<keyword evidence="3 4" id="KW-1015">Disulfide bond</keyword>
<feature type="compositionally biased region" description="Basic and acidic residues" evidence="5">
    <location>
        <begin position="514"/>
        <end position="526"/>
    </location>
</feature>
<proteinExistence type="predicted"/>
<feature type="compositionally biased region" description="Basic and acidic residues" evidence="5">
    <location>
        <begin position="635"/>
        <end position="649"/>
    </location>
</feature>
<dbReference type="Pfam" id="PF00008">
    <property type="entry name" value="EGF"/>
    <property type="match status" value="1"/>
</dbReference>
<feature type="disulfide bond" evidence="4">
    <location>
        <begin position="302"/>
        <end position="319"/>
    </location>
</feature>
<feature type="region of interest" description="Disordered" evidence="5">
    <location>
        <begin position="426"/>
        <end position="453"/>
    </location>
</feature>
<feature type="region of interest" description="Disordered" evidence="5">
    <location>
        <begin position="480"/>
        <end position="576"/>
    </location>
</feature>
<dbReference type="InterPro" id="IPR051022">
    <property type="entry name" value="Notch_Cell-Fate_Det"/>
</dbReference>